<evidence type="ECO:0000313" key="3">
    <source>
        <dbReference type="Proteomes" id="UP001152798"/>
    </source>
</evidence>
<keyword evidence="3" id="KW-1185">Reference proteome</keyword>
<dbReference type="Gene3D" id="3.40.525.10">
    <property type="entry name" value="CRAL-TRIO lipid binding domain"/>
    <property type="match status" value="1"/>
</dbReference>
<dbReference type="OrthoDB" id="6575879at2759"/>
<dbReference type="Proteomes" id="UP001152798">
    <property type="component" value="Chromosome 4"/>
</dbReference>
<proteinExistence type="predicted"/>
<evidence type="ECO:0000313" key="2">
    <source>
        <dbReference type="EMBL" id="CAH1399772.1"/>
    </source>
</evidence>
<dbReference type="SUPFAM" id="SSF46938">
    <property type="entry name" value="CRAL/TRIO N-terminal domain"/>
    <property type="match status" value="1"/>
</dbReference>
<dbReference type="SUPFAM" id="SSF52087">
    <property type="entry name" value="CRAL/TRIO domain"/>
    <property type="match status" value="1"/>
</dbReference>
<gene>
    <name evidence="2" type="ORF">NEZAVI_LOCUS9152</name>
</gene>
<dbReference type="PROSITE" id="PS50191">
    <property type="entry name" value="CRAL_TRIO"/>
    <property type="match status" value="1"/>
</dbReference>
<dbReference type="InterPro" id="IPR036273">
    <property type="entry name" value="CRAL/TRIO_N_dom_sf"/>
</dbReference>
<feature type="domain" description="CRAL-TRIO" evidence="1">
    <location>
        <begin position="99"/>
        <end position="240"/>
    </location>
</feature>
<dbReference type="Pfam" id="PF00650">
    <property type="entry name" value="CRAL_TRIO"/>
    <property type="match status" value="1"/>
</dbReference>
<organism evidence="2 3">
    <name type="scientific">Nezara viridula</name>
    <name type="common">Southern green stink bug</name>
    <name type="synonym">Cimex viridulus</name>
    <dbReference type="NCBI Taxonomy" id="85310"/>
    <lineage>
        <taxon>Eukaryota</taxon>
        <taxon>Metazoa</taxon>
        <taxon>Ecdysozoa</taxon>
        <taxon>Arthropoda</taxon>
        <taxon>Hexapoda</taxon>
        <taxon>Insecta</taxon>
        <taxon>Pterygota</taxon>
        <taxon>Neoptera</taxon>
        <taxon>Paraneoptera</taxon>
        <taxon>Hemiptera</taxon>
        <taxon>Heteroptera</taxon>
        <taxon>Panheteroptera</taxon>
        <taxon>Pentatomomorpha</taxon>
        <taxon>Pentatomoidea</taxon>
        <taxon>Pentatomidae</taxon>
        <taxon>Pentatominae</taxon>
        <taxon>Nezara</taxon>
    </lineage>
</organism>
<dbReference type="GO" id="GO:1902936">
    <property type="term" value="F:phosphatidylinositol bisphosphate binding"/>
    <property type="evidence" value="ECO:0007669"/>
    <property type="project" value="TreeGrafter"/>
</dbReference>
<dbReference type="InterPro" id="IPR001251">
    <property type="entry name" value="CRAL-TRIO_dom"/>
</dbReference>
<dbReference type="CDD" id="cd00170">
    <property type="entry name" value="SEC14"/>
    <property type="match status" value="1"/>
</dbReference>
<dbReference type="PANTHER" id="PTHR10174:SF222">
    <property type="entry name" value="GH10083P-RELATED"/>
    <property type="match status" value="1"/>
</dbReference>
<reference evidence="2" key="1">
    <citation type="submission" date="2022-01" db="EMBL/GenBank/DDBJ databases">
        <authorList>
            <person name="King R."/>
        </authorList>
    </citation>
    <scope>NUCLEOTIDE SEQUENCE</scope>
</reference>
<protein>
    <recommendedName>
        <fullName evidence="1">CRAL-TRIO domain-containing protein</fullName>
    </recommendedName>
</protein>
<dbReference type="InterPro" id="IPR036865">
    <property type="entry name" value="CRAL-TRIO_dom_sf"/>
</dbReference>
<name>A0A9P0HD73_NEZVI</name>
<dbReference type="GO" id="GO:0016020">
    <property type="term" value="C:membrane"/>
    <property type="evidence" value="ECO:0007669"/>
    <property type="project" value="TreeGrafter"/>
</dbReference>
<accession>A0A9P0HD73</accession>
<dbReference type="PANTHER" id="PTHR10174">
    <property type="entry name" value="ALPHA-TOCOPHEROL TRANSFER PROTEIN-RELATED"/>
    <property type="match status" value="1"/>
</dbReference>
<dbReference type="EMBL" id="OV725080">
    <property type="protein sequence ID" value="CAH1399772.1"/>
    <property type="molecule type" value="Genomic_DNA"/>
</dbReference>
<evidence type="ECO:0000259" key="1">
    <source>
        <dbReference type="PROSITE" id="PS50191"/>
    </source>
</evidence>
<sequence>MTSKSRTKSEIEDDLKRLREWLSKQPHLPKNIDNEILSAYVHGTKSLEIAKQKLDAYYSSKSKAPHLFSFPARDTEDDSFKKGCEALKIFFLPEMTSERYLVLFVTFDLDFSKFDHVQYLVRMMMMVELAMLRWPDAEGVVLATDLSGMDVSILSKVNITISGFFIHWFQKTIPMKLKKAVAVNAPKFFETMMNSFVRPFLSKKIFERIIITSEGVTVLNKYIHEPLLPIDFGGNEKSSSDLNKYWIEELKNNKDWFLKTSQQFVDETKRPADKLNTYGVDGTFRSLMVD</sequence>
<dbReference type="AlphaFoldDB" id="A0A9P0HD73"/>